<feature type="region of interest" description="Disordered" evidence="2">
    <location>
        <begin position="423"/>
        <end position="446"/>
    </location>
</feature>
<feature type="region of interest" description="Disordered" evidence="2">
    <location>
        <begin position="484"/>
        <end position="528"/>
    </location>
</feature>
<dbReference type="PROSITE" id="PS50158">
    <property type="entry name" value="ZF_CCHC"/>
    <property type="match status" value="1"/>
</dbReference>
<dbReference type="GO" id="GO:0008270">
    <property type="term" value="F:zinc ion binding"/>
    <property type="evidence" value="ECO:0007669"/>
    <property type="project" value="UniProtKB-KW"/>
</dbReference>
<dbReference type="InterPro" id="IPR001878">
    <property type="entry name" value="Znf_CCHC"/>
</dbReference>
<evidence type="ECO:0000259" key="3">
    <source>
        <dbReference type="PROSITE" id="PS50158"/>
    </source>
</evidence>
<keyword evidence="1" id="KW-0863">Zinc-finger</keyword>
<reference evidence="4" key="1">
    <citation type="journal article" date="2023" name="Mol. Phylogenet. Evol.">
        <title>Genome-scale phylogeny and comparative genomics of the fungal order Sordariales.</title>
        <authorList>
            <person name="Hensen N."/>
            <person name="Bonometti L."/>
            <person name="Westerberg I."/>
            <person name="Brannstrom I.O."/>
            <person name="Guillou S."/>
            <person name="Cros-Aarteil S."/>
            <person name="Calhoun S."/>
            <person name="Haridas S."/>
            <person name="Kuo A."/>
            <person name="Mondo S."/>
            <person name="Pangilinan J."/>
            <person name="Riley R."/>
            <person name="LaButti K."/>
            <person name="Andreopoulos B."/>
            <person name="Lipzen A."/>
            <person name="Chen C."/>
            <person name="Yan M."/>
            <person name="Daum C."/>
            <person name="Ng V."/>
            <person name="Clum A."/>
            <person name="Steindorff A."/>
            <person name="Ohm R.A."/>
            <person name="Martin F."/>
            <person name="Silar P."/>
            <person name="Natvig D.O."/>
            <person name="Lalanne C."/>
            <person name="Gautier V."/>
            <person name="Ament-Velasquez S.L."/>
            <person name="Kruys A."/>
            <person name="Hutchinson M.I."/>
            <person name="Powell A.J."/>
            <person name="Barry K."/>
            <person name="Miller A.N."/>
            <person name="Grigoriev I.V."/>
            <person name="Debuchy R."/>
            <person name="Gladieux P."/>
            <person name="Hiltunen Thoren M."/>
            <person name="Johannesson H."/>
        </authorList>
    </citation>
    <scope>NUCLEOTIDE SEQUENCE</scope>
    <source>
        <strain evidence="4">CBS 538.74</strain>
    </source>
</reference>
<feature type="region of interest" description="Disordered" evidence="2">
    <location>
        <begin position="89"/>
        <end position="108"/>
    </location>
</feature>
<sequence>MTPADAEELVAVFAEARREYLDRTHRNPAPSPPPANRLMRLIDRWLDATRQADRAPAGAQIPSQQTLVARPAPLENLFVGFGLRDHDRDAPPAAAPITTAASTSHPWPPSHLPPAEARFLNHPRVRDHLAGVSWGDKGKMPNLPGEKSDPLALRLFLGWLGAGPLNVNELPKDVDTAEVRRSYAVFVYIDNIFEGSGKIATIRELLDATTLDKTLAVDVGSGAMLLKKHACIFTRVVVLLATTKDRQTVINSTFEDLRRFGTAVMIRAVERDGAKGVQVAFFCPWDQHPWIKNSWRSYDWRLRLWKEKIIATVDTWAAANKVVVHDGYLGGSITVRKDRDHDSVEMCAGWLLRAVAATKKTIPGDTEEDATRVRQFREKLSQEMRKVIAYQIATPAKDDFAAWVKMAHTLAVNLESEENMRKMGNSYQSGNASGNDSGKQARADDPMGLDAMRINMTRIPQAERERRYNEGLCYNCAQSGHNARDCTNATKTGRGGRGRAGNRGGQQRGGGYNNTPDDFSDFDHRFLT</sequence>
<evidence type="ECO:0000313" key="5">
    <source>
        <dbReference type="Proteomes" id="UP001302745"/>
    </source>
</evidence>
<dbReference type="GO" id="GO:0003676">
    <property type="term" value="F:nucleic acid binding"/>
    <property type="evidence" value="ECO:0007669"/>
    <property type="project" value="InterPro"/>
</dbReference>
<protein>
    <recommendedName>
        <fullName evidence="3">CCHC-type domain-containing protein</fullName>
    </recommendedName>
</protein>
<organism evidence="4 5">
    <name type="scientific">Chaetomidium leptoderma</name>
    <dbReference type="NCBI Taxonomy" id="669021"/>
    <lineage>
        <taxon>Eukaryota</taxon>
        <taxon>Fungi</taxon>
        <taxon>Dikarya</taxon>
        <taxon>Ascomycota</taxon>
        <taxon>Pezizomycotina</taxon>
        <taxon>Sordariomycetes</taxon>
        <taxon>Sordariomycetidae</taxon>
        <taxon>Sordariales</taxon>
        <taxon>Chaetomiaceae</taxon>
        <taxon>Chaetomidium</taxon>
    </lineage>
</organism>
<gene>
    <name evidence="4" type="ORF">C8A00DRAFT_30558</name>
</gene>
<feature type="domain" description="CCHC-type" evidence="3">
    <location>
        <begin position="473"/>
        <end position="488"/>
    </location>
</feature>
<dbReference type="AlphaFoldDB" id="A0AAN6ZYD4"/>
<evidence type="ECO:0000313" key="4">
    <source>
        <dbReference type="EMBL" id="KAK4156590.1"/>
    </source>
</evidence>
<feature type="compositionally biased region" description="Polar residues" evidence="2">
    <location>
        <begin position="425"/>
        <end position="438"/>
    </location>
</feature>
<evidence type="ECO:0000256" key="1">
    <source>
        <dbReference type="PROSITE-ProRule" id="PRU00047"/>
    </source>
</evidence>
<dbReference type="Pfam" id="PF00098">
    <property type="entry name" value="zf-CCHC"/>
    <property type="match status" value="1"/>
</dbReference>
<dbReference type="InterPro" id="IPR036875">
    <property type="entry name" value="Znf_CCHC_sf"/>
</dbReference>
<keyword evidence="1" id="KW-0479">Metal-binding</keyword>
<dbReference type="SMART" id="SM00343">
    <property type="entry name" value="ZnF_C2HC"/>
    <property type="match status" value="1"/>
</dbReference>
<feature type="compositionally biased region" description="Gly residues" evidence="2">
    <location>
        <begin position="493"/>
        <end position="512"/>
    </location>
</feature>
<evidence type="ECO:0000256" key="2">
    <source>
        <dbReference type="SAM" id="MobiDB-lite"/>
    </source>
</evidence>
<accession>A0AAN6ZYD4</accession>
<keyword evidence="5" id="KW-1185">Reference proteome</keyword>
<reference evidence="4" key="2">
    <citation type="submission" date="2023-05" db="EMBL/GenBank/DDBJ databases">
        <authorList>
            <consortium name="Lawrence Berkeley National Laboratory"/>
            <person name="Steindorff A."/>
            <person name="Hensen N."/>
            <person name="Bonometti L."/>
            <person name="Westerberg I."/>
            <person name="Brannstrom I.O."/>
            <person name="Guillou S."/>
            <person name="Cros-Aarteil S."/>
            <person name="Calhoun S."/>
            <person name="Haridas S."/>
            <person name="Kuo A."/>
            <person name="Mondo S."/>
            <person name="Pangilinan J."/>
            <person name="Riley R."/>
            <person name="Labutti K."/>
            <person name="Andreopoulos B."/>
            <person name="Lipzen A."/>
            <person name="Chen C."/>
            <person name="Yanf M."/>
            <person name="Daum C."/>
            <person name="Ng V."/>
            <person name="Clum A."/>
            <person name="Ohm R."/>
            <person name="Martin F."/>
            <person name="Silar P."/>
            <person name="Natvig D."/>
            <person name="Lalanne C."/>
            <person name="Gautier V."/>
            <person name="Ament-Velasquez S.L."/>
            <person name="Kruys A."/>
            <person name="Hutchinson M.I."/>
            <person name="Powell A.J."/>
            <person name="Barry K."/>
            <person name="Miller A.N."/>
            <person name="Grigoriev I.V."/>
            <person name="Debuchy R."/>
            <person name="Gladieux P."/>
            <person name="Thoren M.H."/>
            <person name="Johannesson H."/>
        </authorList>
    </citation>
    <scope>NUCLEOTIDE SEQUENCE</scope>
    <source>
        <strain evidence="4">CBS 538.74</strain>
    </source>
</reference>
<keyword evidence="1" id="KW-0862">Zinc</keyword>
<feature type="compositionally biased region" description="Low complexity" evidence="2">
    <location>
        <begin position="91"/>
        <end position="104"/>
    </location>
</feature>
<dbReference type="Gene3D" id="4.10.60.10">
    <property type="entry name" value="Zinc finger, CCHC-type"/>
    <property type="match status" value="1"/>
</dbReference>
<proteinExistence type="predicted"/>
<dbReference type="EMBL" id="MU856865">
    <property type="protein sequence ID" value="KAK4156590.1"/>
    <property type="molecule type" value="Genomic_DNA"/>
</dbReference>
<dbReference type="Proteomes" id="UP001302745">
    <property type="component" value="Unassembled WGS sequence"/>
</dbReference>
<comment type="caution">
    <text evidence="4">The sequence shown here is derived from an EMBL/GenBank/DDBJ whole genome shotgun (WGS) entry which is preliminary data.</text>
</comment>
<dbReference type="SUPFAM" id="SSF57756">
    <property type="entry name" value="Retrovirus zinc finger-like domains"/>
    <property type="match status" value="1"/>
</dbReference>
<name>A0AAN6ZYD4_9PEZI</name>